<protein>
    <submittedName>
        <fullName evidence="2">ATP synthase F0 subunit 8</fullName>
    </submittedName>
</protein>
<accession>A0A8F8YS82</accession>
<keyword evidence="2" id="KW-0496">Mitochondrion</keyword>
<sequence>MSQMHPMNWVLSLILFIILLFLFMSGIYFIFIPLTMELEDSKEDLKYIDLNCANFVKNSMSFSSFK</sequence>
<feature type="transmembrane region" description="Helical" evidence="1">
    <location>
        <begin position="9"/>
        <end position="31"/>
    </location>
</feature>
<keyword evidence="1" id="KW-0472">Membrane</keyword>
<gene>
    <name evidence="2" type="primary">atp8</name>
</gene>
<geneLocation type="mitochondrion" evidence="2"/>
<dbReference type="EMBL" id="MW696813">
    <property type="protein sequence ID" value="QYC96598.1"/>
    <property type="molecule type" value="Genomic_DNA"/>
</dbReference>
<name>A0A8F8YS82_9NEOP</name>
<evidence type="ECO:0000256" key="1">
    <source>
        <dbReference type="SAM" id="Phobius"/>
    </source>
</evidence>
<evidence type="ECO:0000313" key="2">
    <source>
        <dbReference type="EMBL" id="QYC96598.1"/>
    </source>
</evidence>
<organism evidence="2">
    <name type="scientific">Falcolipeurus suturalis</name>
    <dbReference type="NCBI Taxonomy" id="2839002"/>
    <lineage>
        <taxon>Eukaryota</taxon>
        <taxon>Metazoa</taxon>
        <taxon>Ecdysozoa</taxon>
        <taxon>Arthropoda</taxon>
        <taxon>Hexapoda</taxon>
        <taxon>Insecta</taxon>
        <taxon>Pterygota</taxon>
        <taxon>Neoptera</taxon>
        <taxon>Paraneoptera</taxon>
        <taxon>Psocodea</taxon>
        <taxon>Troctomorpha</taxon>
        <taxon>Phthiraptera</taxon>
        <taxon>Ischnocera</taxon>
        <taxon>Philopteridae</taxon>
        <taxon>Falcolipeurus</taxon>
    </lineage>
</organism>
<keyword evidence="1" id="KW-0812">Transmembrane</keyword>
<proteinExistence type="predicted"/>
<dbReference type="AlphaFoldDB" id="A0A8F8YS82"/>
<keyword evidence="1" id="KW-1133">Transmembrane helix</keyword>
<reference evidence="2" key="1">
    <citation type="journal article" date="2021" name="Parasit. Vectors">
        <title>Highly rearranged mitochondrial genome in Falcolipeurus lice (Phthiraptera: Philopteridae) from endangered eagles.</title>
        <authorList>
            <person name="Nie Y."/>
            <person name="Fu Y.T."/>
            <person name="Zhang Y."/>
            <person name="Deng Y.P."/>
            <person name="Wang W."/>
            <person name="Tu Y."/>
            <person name="Liu G.H."/>
        </authorList>
    </citation>
    <scope>NUCLEOTIDE SEQUENCE</scope>
</reference>